<dbReference type="InterPro" id="IPR058533">
    <property type="entry name" value="Cation_efflux_TM"/>
</dbReference>
<evidence type="ECO:0000256" key="7">
    <source>
        <dbReference type="SAM" id="Phobius"/>
    </source>
</evidence>
<evidence type="ECO:0000313" key="10">
    <source>
        <dbReference type="EMBL" id="AYG01671.1"/>
    </source>
</evidence>
<dbReference type="InterPro" id="IPR050291">
    <property type="entry name" value="CDF_Transporter"/>
</dbReference>
<comment type="subcellular location">
    <subcellularLocation>
        <location evidence="1">Membrane</location>
        <topology evidence="1">Multi-pass membrane protein</topology>
    </subcellularLocation>
</comment>
<dbReference type="InterPro" id="IPR027469">
    <property type="entry name" value="Cation_efflux_TMD_sf"/>
</dbReference>
<evidence type="ECO:0000313" key="11">
    <source>
        <dbReference type="Proteomes" id="UP000269374"/>
    </source>
</evidence>
<dbReference type="KEGG" id="lact:D7I46_11770"/>
<keyword evidence="11" id="KW-1185">Reference proteome</keyword>
<dbReference type="RefSeq" id="WP_120773040.1">
    <property type="nucleotide sequence ID" value="NZ_CP032627.1"/>
</dbReference>
<name>A0A387BT69_9LACT</name>
<dbReference type="Pfam" id="PF16916">
    <property type="entry name" value="ZT_dimer"/>
    <property type="match status" value="1"/>
</dbReference>
<dbReference type="Gene3D" id="3.30.70.1350">
    <property type="entry name" value="Cation efflux protein, cytoplasmic domain"/>
    <property type="match status" value="1"/>
</dbReference>
<dbReference type="PANTHER" id="PTHR43840:SF50">
    <property type="entry name" value="MANGANESE EFFLUX SYSTEM PROTEIN MNES"/>
    <property type="match status" value="1"/>
</dbReference>
<feature type="transmembrane region" description="Helical" evidence="7">
    <location>
        <begin position="78"/>
        <end position="98"/>
    </location>
</feature>
<protein>
    <submittedName>
        <fullName evidence="10">Cation transporter</fullName>
    </submittedName>
</protein>
<dbReference type="InterPro" id="IPR027470">
    <property type="entry name" value="Cation_efflux_CTD"/>
</dbReference>
<feature type="transmembrane region" description="Helical" evidence="7">
    <location>
        <begin position="118"/>
        <end position="137"/>
    </location>
</feature>
<dbReference type="Gene3D" id="1.20.1510.10">
    <property type="entry name" value="Cation efflux protein transmembrane domain"/>
    <property type="match status" value="1"/>
</dbReference>
<comment type="similarity">
    <text evidence="2">Belongs to the cation diffusion facilitator (CDF) transporter (TC 2.A.4) family.</text>
</comment>
<evidence type="ECO:0000256" key="1">
    <source>
        <dbReference type="ARBA" id="ARBA00004141"/>
    </source>
</evidence>
<dbReference type="NCBIfam" id="TIGR01297">
    <property type="entry name" value="CDF"/>
    <property type="match status" value="1"/>
</dbReference>
<accession>A0A387BT69</accession>
<evidence type="ECO:0000256" key="3">
    <source>
        <dbReference type="ARBA" id="ARBA00022448"/>
    </source>
</evidence>
<sequence>MSTSSTQNLKLAEKGVWVSIFAYIILSIGQIAFATIVHSSALQANGFNNLTDILGNIAILIGLRIARIPADNDHVYGHWKVESIASLISSFIMFFVGFEVLRDTVMTIISGKSHAIDPLGAVIGLISAAIMIGVFFYTRDLAKKTNSQALMAASKDNLSDAVTSVGTAIAIVAASIGWEWLDTLMAVIICGFILKTAYDIFHDSVFSLSDGFDENLVEEYKEAISLVPKVKRVKMVRGRTYGSNVFLDVVVEMSRDLSVFESHEATEFIEAMLIDSFGVYDVDVHVEPAELPEEEHFASRSLELLEKEEQVLNLENLEQLLDKNFKEIASDGATVSAIDKKNLLTELSAPQHFAIKHYKTSQVSKKTFILTYDYWDNNNDFIITSIWRRNDYWYCIYRQITQKTKN</sequence>
<keyword evidence="5 7" id="KW-1133">Transmembrane helix</keyword>
<evidence type="ECO:0000256" key="4">
    <source>
        <dbReference type="ARBA" id="ARBA00022692"/>
    </source>
</evidence>
<dbReference type="Pfam" id="PF01545">
    <property type="entry name" value="Cation_efflux"/>
    <property type="match status" value="1"/>
</dbReference>
<keyword evidence="3" id="KW-0813">Transport</keyword>
<dbReference type="GO" id="GO:0016020">
    <property type="term" value="C:membrane"/>
    <property type="evidence" value="ECO:0007669"/>
    <property type="project" value="UniProtKB-SubCell"/>
</dbReference>
<gene>
    <name evidence="10" type="ORF">D7I46_11770</name>
</gene>
<dbReference type="GO" id="GO:0008324">
    <property type="term" value="F:monoatomic cation transmembrane transporter activity"/>
    <property type="evidence" value="ECO:0007669"/>
    <property type="project" value="InterPro"/>
</dbReference>
<dbReference type="OrthoDB" id="9806522at2"/>
<feature type="transmembrane region" description="Helical" evidence="7">
    <location>
        <begin position="158"/>
        <end position="178"/>
    </location>
</feature>
<evidence type="ECO:0000256" key="5">
    <source>
        <dbReference type="ARBA" id="ARBA00022989"/>
    </source>
</evidence>
<feature type="transmembrane region" description="Helical" evidence="7">
    <location>
        <begin position="20"/>
        <end position="41"/>
    </location>
</feature>
<dbReference type="EMBL" id="CP032627">
    <property type="protein sequence ID" value="AYG01671.1"/>
    <property type="molecule type" value="Genomic_DNA"/>
</dbReference>
<keyword evidence="4 7" id="KW-0812">Transmembrane</keyword>
<evidence type="ECO:0000256" key="2">
    <source>
        <dbReference type="ARBA" id="ARBA00008114"/>
    </source>
</evidence>
<organism evidence="10 11">
    <name type="scientific">Lactococcus allomyrinae</name>
    <dbReference type="NCBI Taxonomy" id="2419773"/>
    <lineage>
        <taxon>Bacteria</taxon>
        <taxon>Bacillati</taxon>
        <taxon>Bacillota</taxon>
        <taxon>Bacilli</taxon>
        <taxon>Lactobacillales</taxon>
        <taxon>Streptococcaceae</taxon>
        <taxon>Lactococcus</taxon>
    </lineage>
</organism>
<dbReference type="FunFam" id="1.20.1510.10:FF:000006">
    <property type="entry name" value="Divalent cation efflux transporter"/>
    <property type="match status" value="1"/>
</dbReference>
<dbReference type="Proteomes" id="UP000269374">
    <property type="component" value="Chromosome"/>
</dbReference>
<evidence type="ECO:0000259" key="9">
    <source>
        <dbReference type="Pfam" id="PF16916"/>
    </source>
</evidence>
<dbReference type="InterPro" id="IPR036837">
    <property type="entry name" value="Cation_efflux_CTD_sf"/>
</dbReference>
<evidence type="ECO:0000259" key="8">
    <source>
        <dbReference type="Pfam" id="PF01545"/>
    </source>
</evidence>
<dbReference type="SUPFAM" id="SSF161111">
    <property type="entry name" value="Cation efflux protein transmembrane domain-like"/>
    <property type="match status" value="1"/>
</dbReference>
<evidence type="ECO:0000256" key="6">
    <source>
        <dbReference type="ARBA" id="ARBA00023136"/>
    </source>
</evidence>
<reference evidence="10 11" key="1">
    <citation type="submission" date="2018-09" db="EMBL/GenBank/DDBJ databases">
        <title>Genome sequencing of strain 1JSPR-7.</title>
        <authorList>
            <person name="Heo J."/>
            <person name="Kim S.-J."/>
            <person name="Kwon S.-W."/>
        </authorList>
    </citation>
    <scope>NUCLEOTIDE SEQUENCE [LARGE SCALE GENOMIC DNA]</scope>
    <source>
        <strain evidence="10 11">1JSPR-7</strain>
    </source>
</reference>
<feature type="domain" description="Cation efflux protein transmembrane" evidence="8">
    <location>
        <begin position="16"/>
        <end position="208"/>
    </location>
</feature>
<feature type="domain" description="Cation efflux protein cytoplasmic" evidence="9">
    <location>
        <begin position="213"/>
        <end position="288"/>
    </location>
</feature>
<dbReference type="SUPFAM" id="SSF160240">
    <property type="entry name" value="Cation efflux protein cytoplasmic domain-like"/>
    <property type="match status" value="1"/>
</dbReference>
<dbReference type="AlphaFoldDB" id="A0A387BT69"/>
<dbReference type="InterPro" id="IPR002524">
    <property type="entry name" value="Cation_efflux"/>
</dbReference>
<proteinExistence type="inferred from homology"/>
<keyword evidence="6 7" id="KW-0472">Membrane</keyword>
<dbReference type="PANTHER" id="PTHR43840">
    <property type="entry name" value="MITOCHONDRIAL METAL TRANSPORTER 1-RELATED"/>
    <property type="match status" value="1"/>
</dbReference>